<evidence type="ECO:0000256" key="1">
    <source>
        <dbReference type="SAM" id="Phobius"/>
    </source>
</evidence>
<dbReference type="AlphaFoldDB" id="Q0G2D3"/>
<dbReference type="STRING" id="217511.GCA_001463845_02102"/>
<keyword evidence="1" id="KW-0472">Membrane</keyword>
<proteinExistence type="predicted"/>
<dbReference type="RefSeq" id="WP_007065314.1">
    <property type="nucleotide sequence ID" value="NZ_DS022272.1"/>
</dbReference>
<dbReference type="eggNOG" id="ENOG50335KC">
    <property type="taxonomic scope" value="Bacteria"/>
</dbReference>
<feature type="domain" description="Potassium channel" evidence="2">
    <location>
        <begin position="55"/>
        <end position="131"/>
    </location>
</feature>
<dbReference type="Gene3D" id="1.10.287.70">
    <property type="match status" value="1"/>
</dbReference>
<dbReference type="SUPFAM" id="SSF81324">
    <property type="entry name" value="Voltage-gated potassium channels"/>
    <property type="match status" value="1"/>
</dbReference>
<name>Q0G2D3_9HYPH</name>
<accession>Q0G2D3</accession>
<dbReference type="HOGENOM" id="CLU_116321_0_1_5"/>
<feature type="transmembrane region" description="Helical" evidence="1">
    <location>
        <begin position="87"/>
        <end position="106"/>
    </location>
</feature>
<feature type="transmembrane region" description="Helical" evidence="1">
    <location>
        <begin position="6"/>
        <end position="28"/>
    </location>
</feature>
<organism evidence="3 4">
    <name type="scientific">Fulvimarina pelagi HTCC2506</name>
    <dbReference type="NCBI Taxonomy" id="314231"/>
    <lineage>
        <taxon>Bacteria</taxon>
        <taxon>Pseudomonadati</taxon>
        <taxon>Pseudomonadota</taxon>
        <taxon>Alphaproteobacteria</taxon>
        <taxon>Hyphomicrobiales</taxon>
        <taxon>Aurantimonadaceae</taxon>
        <taxon>Fulvimarina</taxon>
    </lineage>
</organism>
<comment type="caution">
    <text evidence="3">The sequence shown here is derived from an EMBL/GenBank/DDBJ whole genome shotgun (WGS) entry which is preliminary data.</text>
</comment>
<sequence length="153" mass="16305">MTLFALLIGIGLILCLGIVHHFGVLTIIRITPHAEANGHVAVLVTFAGLFALHLVEIFAFALVFAALLTFDSLGNFGGSYSGSWADLIYFSGTNFVTLGYTDITVTGPIRIINMMQSLGGFMALTWSATLIYSVSGTAWHQGGYTSRASPENA</sequence>
<keyword evidence="1" id="KW-0812">Transmembrane</keyword>
<evidence type="ECO:0000313" key="3">
    <source>
        <dbReference type="EMBL" id="EAU41265.1"/>
    </source>
</evidence>
<dbReference type="EMBL" id="AATP01000003">
    <property type="protein sequence ID" value="EAU41265.1"/>
    <property type="molecule type" value="Genomic_DNA"/>
</dbReference>
<dbReference type="InterPro" id="IPR013099">
    <property type="entry name" value="K_chnl_dom"/>
</dbReference>
<protein>
    <recommendedName>
        <fullName evidence="2">Potassium channel domain-containing protein</fullName>
    </recommendedName>
</protein>
<feature type="transmembrane region" description="Helical" evidence="1">
    <location>
        <begin position="40"/>
        <end position="67"/>
    </location>
</feature>
<evidence type="ECO:0000259" key="2">
    <source>
        <dbReference type="Pfam" id="PF07885"/>
    </source>
</evidence>
<keyword evidence="1" id="KW-1133">Transmembrane helix</keyword>
<keyword evidence="4" id="KW-1185">Reference proteome</keyword>
<gene>
    <name evidence="3" type="ORF">FP2506_00820</name>
</gene>
<dbReference type="Pfam" id="PF07885">
    <property type="entry name" value="Ion_trans_2"/>
    <property type="match status" value="1"/>
</dbReference>
<feature type="transmembrane region" description="Helical" evidence="1">
    <location>
        <begin position="118"/>
        <end position="139"/>
    </location>
</feature>
<evidence type="ECO:0000313" key="4">
    <source>
        <dbReference type="Proteomes" id="UP000004310"/>
    </source>
</evidence>
<reference evidence="3 4" key="1">
    <citation type="journal article" date="2010" name="J. Bacteriol.">
        <title>Genome sequence of Fulvimarina pelagi HTCC2506T, a Mn(II)-oxidizing alphaproteobacterium possessing an aerobic anoxygenic photosynthetic gene cluster and Xanthorhodopsin.</title>
        <authorList>
            <person name="Kang I."/>
            <person name="Oh H.M."/>
            <person name="Lim S.I."/>
            <person name="Ferriera S."/>
            <person name="Giovannoni S.J."/>
            <person name="Cho J.C."/>
        </authorList>
    </citation>
    <scope>NUCLEOTIDE SEQUENCE [LARGE SCALE GENOMIC DNA]</scope>
    <source>
        <strain evidence="3 4">HTCC2506</strain>
    </source>
</reference>
<dbReference type="Proteomes" id="UP000004310">
    <property type="component" value="Unassembled WGS sequence"/>
</dbReference>